<dbReference type="EMBL" id="FOCG01000001">
    <property type="protein sequence ID" value="SEM77973.1"/>
    <property type="molecule type" value="Genomic_DNA"/>
</dbReference>
<gene>
    <name evidence="4" type="ORF">SAMN05216180_1720</name>
</gene>
<dbReference type="Pfam" id="PF01026">
    <property type="entry name" value="TatD_DNase"/>
    <property type="match status" value="1"/>
</dbReference>
<feature type="binding site" evidence="3">
    <location>
        <position position="9"/>
    </location>
    <ligand>
        <name>a divalent metal cation</name>
        <dbReference type="ChEBI" id="CHEBI:60240"/>
        <label>1</label>
    </ligand>
</feature>
<dbReference type="NCBIfam" id="TIGR00010">
    <property type="entry name" value="YchF/TatD family DNA exonuclease"/>
    <property type="match status" value="1"/>
</dbReference>
<sequence length="258" mass="29018">MYQNIFDSHAHYDDERFEEDRHELLSNLFANGVRGIVNAASSMESCQTSLALAQRYPQVYCAVGVHPDAAYCFTEDDLTTLSQLAKQPKVVAIGEIGLDYYYDDASPREVQRAVFERQLQLAAELNLPVIIHDRDAHQDTMELLHKYRPHGVLHCYSGSAEMAKEVLKLGMYLGFTGVVTFKNAKKAIEAVQAIPLDRLLIETDCPYMAPEPNRGKRCDSGMLVHTGSKIAEIKGIQPQHLFDITCQNVCELFHISIE</sequence>
<dbReference type="PANTHER" id="PTHR46124:SF2">
    <property type="entry name" value="D-AMINOACYL-TRNA DEACYLASE"/>
    <property type="match status" value="1"/>
</dbReference>
<dbReference type="FunFam" id="3.20.20.140:FF:000005">
    <property type="entry name" value="TatD family hydrolase"/>
    <property type="match status" value="1"/>
</dbReference>
<feature type="binding site" evidence="3">
    <location>
        <position position="204"/>
    </location>
    <ligand>
        <name>a divalent metal cation</name>
        <dbReference type="ChEBI" id="CHEBI:60240"/>
        <label>1</label>
    </ligand>
</feature>
<keyword evidence="2" id="KW-0378">Hydrolase</keyword>
<dbReference type="CDD" id="cd01310">
    <property type="entry name" value="TatD_DNAse"/>
    <property type="match status" value="1"/>
</dbReference>
<dbReference type="InterPro" id="IPR001130">
    <property type="entry name" value="TatD-like"/>
</dbReference>
<feature type="binding site" evidence="3">
    <location>
        <position position="11"/>
    </location>
    <ligand>
        <name>a divalent metal cation</name>
        <dbReference type="ChEBI" id="CHEBI:60240"/>
        <label>1</label>
    </ligand>
</feature>
<dbReference type="GO" id="GO:0004536">
    <property type="term" value="F:DNA nuclease activity"/>
    <property type="evidence" value="ECO:0007669"/>
    <property type="project" value="InterPro"/>
</dbReference>
<dbReference type="InterPro" id="IPR032466">
    <property type="entry name" value="Metal_Hydrolase"/>
</dbReference>
<dbReference type="SUPFAM" id="SSF51556">
    <property type="entry name" value="Metallo-dependent hydrolases"/>
    <property type="match status" value="1"/>
</dbReference>
<organism evidence="4 5">
    <name type="scientific">Hydrogenoanaerobacterium saccharovorans</name>
    <dbReference type="NCBI Taxonomy" id="474960"/>
    <lineage>
        <taxon>Bacteria</taxon>
        <taxon>Bacillati</taxon>
        <taxon>Bacillota</taxon>
        <taxon>Clostridia</taxon>
        <taxon>Eubacteriales</taxon>
        <taxon>Oscillospiraceae</taxon>
        <taxon>Hydrogenoanaerobacterium</taxon>
    </lineage>
</organism>
<keyword evidence="1 3" id="KW-0479">Metal-binding</keyword>
<dbReference type="GO" id="GO:0016788">
    <property type="term" value="F:hydrolase activity, acting on ester bonds"/>
    <property type="evidence" value="ECO:0007669"/>
    <property type="project" value="InterPro"/>
</dbReference>
<dbReference type="PANTHER" id="PTHR46124">
    <property type="entry name" value="D-AMINOACYL-TRNA DEACYLASE"/>
    <property type="match status" value="1"/>
</dbReference>
<dbReference type="PROSITE" id="PS01091">
    <property type="entry name" value="TATD_3"/>
    <property type="match status" value="1"/>
</dbReference>
<dbReference type="InterPro" id="IPR018228">
    <property type="entry name" value="DNase_TatD-rel_CS"/>
</dbReference>
<dbReference type="InterPro" id="IPR015991">
    <property type="entry name" value="TatD/YcfH-like"/>
</dbReference>
<proteinExistence type="predicted"/>
<dbReference type="GO" id="GO:0005829">
    <property type="term" value="C:cytosol"/>
    <property type="evidence" value="ECO:0007669"/>
    <property type="project" value="TreeGrafter"/>
</dbReference>
<reference evidence="4 5" key="1">
    <citation type="submission" date="2016-10" db="EMBL/GenBank/DDBJ databases">
        <authorList>
            <person name="de Groot N.N."/>
        </authorList>
    </citation>
    <scope>NUCLEOTIDE SEQUENCE [LARGE SCALE GENOMIC DNA]</scope>
    <source>
        <strain evidence="4 5">CGMCC 1.5070</strain>
    </source>
</reference>
<feature type="binding site" evidence="3">
    <location>
        <position position="95"/>
    </location>
    <ligand>
        <name>a divalent metal cation</name>
        <dbReference type="ChEBI" id="CHEBI:60240"/>
        <label>1</label>
    </ligand>
</feature>
<dbReference type="OrthoDB" id="9810005at2"/>
<evidence type="ECO:0000313" key="5">
    <source>
        <dbReference type="Proteomes" id="UP000199158"/>
    </source>
</evidence>
<evidence type="ECO:0000256" key="3">
    <source>
        <dbReference type="PIRSR" id="PIRSR005902-1"/>
    </source>
</evidence>
<evidence type="ECO:0000256" key="1">
    <source>
        <dbReference type="ARBA" id="ARBA00022723"/>
    </source>
</evidence>
<dbReference type="Proteomes" id="UP000199158">
    <property type="component" value="Unassembled WGS sequence"/>
</dbReference>
<evidence type="ECO:0000313" key="4">
    <source>
        <dbReference type="EMBL" id="SEM77973.1"/>
    </source>
</evidence>
<dbReference type="STRING" id="474960.SAMN05216180_1720"/>
<protein>
    <submittedName>
        <fullName evidence="4">TatD DNase family protein</fullName>
    </submittedName>
</protein>
<accession>A0A1H8B5E4</accession>
<evidence type="ECO:0000256" key="2">
    <source>
        <dbReference type="ARBA" id="ARBA00022801"/>
    </source>
</evidence>
<dbReference type="GO" id="GO:0046872">
    <property type="term" value="F:metal ion binding"/>
    <property type="evidence" value="ECO:0007669"/>
    <property type="project" value="UniProtKB-KW"/>
</dbReference>
<dbReference type="AlphaFoldDB" id="A0A1H8B5E4"/>
<dbReference type="RefSeq" id="WP_092753577.1">
    <property type="nucleotide sequence ID" value="NZ_FOCG01000001.1"/>
</dbReference>
<feature type="binding site" evidence="3">
    <location>
        <position position="154"/>
    </location>
    <ligand>
        <name>a divalent metal cation</name>
        <dbReference type="ChEBI" id="CHEBI:60240"/>
        <label>2</label>
    </ligand>
</feature>
<dbReference type="Gene3D" id="3.20.20.140">
    <property type="entry name" value="Metal-dependent hydrolases"/>
    <property type="match status" value="1"/>
</dbReference>
<dbReference type="PIRSF" id="PIRSF005902">
    <property type="entry name" value="DNase_TatD"/>
    <property type="match status" value="1"/>
</dbReference>
<feature type="binding site" evidence="3">
    <location>
        <position position="132"/>
    </location>
    <ligand>
        <name>a divalent metal cation</name>
        <dbReference type="ChEBI" id="CHEBI:60240"/>
        <label>2</label>
    </ligand>
</feature>
<name>A0A1H8B5E4_9FIRM</name>
<keyword evidence="5" id="KW-1185">Reference proteome</keyword>